<dbReference type="Gene3D" id="3.30.2350.10">
    <property type="entry name" value="Pseudouridine synthase"/>
    <property type="match status" value="1"/>
</dbReference>
<dbReference type="EC" id="5.4.99.-" evidence="6"/>
<comment type="similarity">
    <text evidence="2 6">Belongs to the pseudouridine synthase RluA family.</text>
</comment>
<dbReference type="EMBL" id="DVFI01000151">
    <property type="protein sequence ID" value="HIQ64059.1"/>
    <property type="molecule type" value="Genomic_DNA"/>
</dbReference>
<feature type="active site" evidence="4">
    <location>
        <position position="129"/>
    </location>
</feature>
<dbReference type="AlphaFoldDB" id="A0A9D0YYF8"/>
<dbReference type="PROSITE" id="PS01129">
    <property type="entry name" value="PSI_RLU"/>
    <property type="match status" value="1"/>
</dbReference>
<dbReference type="Pfam" id="PF00849">
    <property type="entry name" value="PseudoU_synth_2"/>
    <property type="match status" value="1"/>
</dbReference>
<dbReference type="SUPFAM" id="SSF55120">
    <property type="entry name" value="Pseudouridine synthase"/>
    <property type="match status" value="1"/>
</dbReference>
<dbReference type="InterPro" id="IPR050188">
    <property type="entry name" value="RluA_PseudoU_synthase"/>
</dbReference>
<dbReference type="InterPro" id="IPR036986">
    <property type="entry name" value="S4_RNA-bd_sf"/>
</dbReference>
<gene>
    <name evidence="8" type="ORF">IAA66_10855</name>
</gene>
<comment type="caution">
    <text evidence="8">The sequence shown here is derived from an EMBL/GenBank/DDBJ whole genome shotgun (WGS) entry which is preliminary data.</text>
</comment>
<dbReference type="InterPro" id="IPR002942">
    <property type="entry name" value="S4_RNA-bd"/>
</dbReference>
<dbReference type="PROSITE" id="PS50889">
    <property type="entry name" value="S4"/>
    <property type="match status" value="1"/>
</dbReference>
<evidence type="ECO:0000259" key="7">
    <source>
        <dbReference type="SMART" id="SM00363"/>
    </source>
</evidence>
<dbReference type="GO" id="GO:0000455">
    <property type="term" value="P:enzyme-directed rRNA pseudouridine synthesis"/>
    <property type="evidence" value="ECO:0007669"/>
    <property type="project" value="TreeGrafter"/>
</dbReference>
<evidence type="ECO:0000256" key="3">
    <source>
        <dbReference type="ARBA" id="ARBA00023235"/>
    </source>
</evidence>
<dbReference type="Gene3D" id="3.10.290.10">
    <property type="entry name" value="RNA-binding S4 domain"/>
    <property type="match status" value="1"/>
</dbReference>
<name>A0A9D0YYF8_9FIRM</name>
<dbReference type="SMART" id="SM00363">
    <property type="entry name" value="S4"/>
    <property type="match status" value="1"/>
</dbReference>
<keyword evidence="5" id="KW-0694">RNA-binding</keyword>
<evidence type="ECO:0000313" key="9">
    <source>
        <dbReference type="Proteomes" id="UP000886819"/>
    </source>
</evidence>
<dbReference type="Proteomes" id="UP000886819">
    <property type="component" value="Unassembled WGS sequence"/>
</dbReference>
<evidence type="ECO:0000256" key="5">
    <source>
        <dbReference type="PROSITE-ProRule" id="PRU00182"/>
    </source>
</evidence>
<evidence type="ECO:0000256" key="6">
    <source>
        <dbReference type="RuleBase" id="RU362028"/>
    </source>
</evidence>
<dbReference type="InterPro" id="IPR006145">
    <property type="entry name" value="PsdUridine_synth_RsuA/RluA"/>
</dbReference>
<dbReference type="CDD" id="cd00165">
    <property type="entry name" value="S4"/>
    <property type="match status" value="1"/>
</dbReference>
<dbReference type="InterPro" id="IPR006224">
    <property type="entry name" value="PsdUridine_synth_RluA-like_CS"/>
</dbReference>
<feature type="domain" description="RNA-binding S4" evidence="7">
    <location>
        <begin position="6"/>
        <end position="63"/>
    </location>
</feature>
<comment type="function">
    <text evidence="6">Responsible for synthesis of pseudouridine from uracil.</text>
</comment>
<dbReference type="PANTHER" id="PTHR21600:SF44">
    <property type="entry name" value="RIBOSOMAL LARGE SUBUNIT PSEUDOURIDINE SYNTHASE D"/>
    <property type="match status" value="1"/>
</dbReference>
<reference evidence="8" key="2">
    <citation type="journal article" date="2021" name="PeerJ">
        <title>Extensive microbial diversity within the chicken gut microbiome revealed by metagenomics and culture.</title>
        <authorList>
            <person name="Gilroy R."/>
            <person name="Ravi A."/>
            <person name="Getino M."/>
            <person name="Pursley I."/>
            <person name="Horton D.L."/>
            <person name="Alikhan N.F."/>
            <person name="Baker D."/>
            <person name="Gharbi K."/>
            <person name="Hall N."/>
            <person name="Watson M."/>
            <person name="Adriaenssens E.M."/>
            <person name="Foster-Nyarko E."/>
            <person name="Jarju S."/>
            <person name="Secka A."/>
            <person name="Antonio M."/>
            <person name="Oren A."/>
            <person name="Chaudhuri R.R."/>
            <person name="La Ragione R."/>
            <person name="Hildebrand F."/>
            <person name="Pallen M.J."/>
        </authorList>
    </citation>
    <scope>NUCLEOTIDE SEQUENCE</scope>
    <source>
        <strain evidence="8">ChiHile30-977</strain>
    </source>
</reference>
<accession>A0A9D0YYF8</accession>
<dbReference type="SUPFAM" id="SSF55174">
    <property type="entry name" value="Alpha-L RNA-binding motif"/>
    <property type="match status" value="1"/>
</dbReference>
<dbReference type="GO" id="GO:0003723">
    <property type="term" value="F:RNA binding"/>
    <property type="evidence" value="ECO:0007669"/>
    <property type="project" value="UniProtKB-KW"/>
</dbReference>
<keyword evidence="3 6" id="KW-0413">Isomerase</keyword>
<evidence type="ECO:0000313" key="8">
    <source>
        <dbReference type="EMBL" id="HIQ64059.1"/>
    </source>
</evidence>
<sequence length="293" mass="32165">MRGQAERFDVRLAREAGLTRSRAGLLIRQGRACVDGCVQTKPAFPVDPQSRICVDVPPPAAMSAQPEALPLEIVWEDSHLAVVNKPCGMVVHPAAGNEQGTLVNALLYHLQDLSGIGGTLRPGIVHRLDKDTSGLLLVAKDDDTHLALSRMLQARDIHKTYHAVALGGFRDDEGVVEAPVGRHPTDRKRMAVVADGRYARTEYRVLEPLRGATLLEVRLITGRTHQIRVHMAHIGHPLLGDVLYGGKKPRLTAPRLMLHAFRIALTHPITGEALRFEAPEPEAFCAVVQRLRQ</sequence>
<dbReference type="InterPro" id="IPR006225">
    <property type="entry name" value="PsdUridine_synth_RluC/D"/>
</dbReference>
<evidence type="ECO:0000256" key="2">
    <source>
        <dbReference type="ARBA" id="ARBA00010876"/>
    </source>
</evidence>
<dbReference type="PANTHER" id="PTHR21600">
    <property type="entry name" value="MITOCHONDRIAL RNA PSEUDOURIDINE SYNTHASE"/>
    <property type="match status" value="1"/>
</dbReference>
<evidence type="ECO:0000256" key="4">
    <source>
        <dbReference type="PIRSR" id="PIRSR606225-1"/>
    </source>
</evidence>
<protein>
    <recommendedName>
        <fullName evidence="6">Pseudouridine synthase</fullName>
        <ecNumber evidence="6">5.4.99.-</ecNumber>
    </recommendedName>
</protein>
<dbReference type="CDD" id="cd02869">
    <property type="entry name" value="PseudoU_synth_RluA_like"/>
    <property type="match status" value="1"/>
</dbReference>
<dbReference type="InterPro" id="IPR020103">
    <property type="entry name" value="PsdUridine_synth_cat_dom_sf"/>
</dbReference>
<comment type="catalytic activity">
    <reaction evidence="1 6">
        <text>a uridine in RNA = a pseudouridine in RNA</text>
        <dbReference type="Rhea" id="RHEA:48348"/>
        <dbReference type="Rhea" id="RHEA-COMP:12068"/>
        <dbReference type="Rhea" id="RHEA-COMP:12069"/>
        <dbReference type="ChEBI" id="CHEBI:65314"/>
        <dbReference type="ChEBI" id="CHEBI:65315"/>
    </reaction>
</comment>
<reference evidence="8" key="1">
    <citation type="submission" date="2020-10" db="EMBL/GenBank/DDBJ databases">
        <authorList>
            <person name="Gilroy R."/>
        </authorList>
    </citation>
    <scope>NUCLEOTIDE SEQUENCE</scope>
    <source>
        <strain evidence="8">ChiHile30-977</strain>
    </source>
</reference>
<evidence type="ECO:0000256" key="1">
    <source>
        <dbReference type="ARBA" id="ARBA00000073"/>
    </source>
</evidence>
<dbReference type="NCBIfam" id="TIGR00005">
    <property type="entry name" value="rluA_subfam"/>
    <property type="match status" value="1"/>
</dbReference>
<organism evidence="8 9">
    <name type="scientific">Candidatus Avichristensenella intestinipullorum</name>
    <dbReference type="NCBI Taxonomy" id="2840693"/>
    <lineage>
        <taxon>Bacteria</taxon>
        <taxon>Bacillati</taxon>
        <taxon>Bacillota</taxon>
        <taxon>Clostridia</taxon>
        <taxon>Candidatus Avichristensenella</taxon>
    </lineage>
</organism>
<dbReference type="GO" id="GO:0120159">
    <property type="term" value="F:rRNA pseudouridine synthase activity"/>
    <property type="evidence" value="ECO:0007669"/>
    <property type="project" value="UniProtKB-ARBA"/>
</dbReference>
<proteinExistence type="inferred from homology"/>